<gene>
    <name evidence="2" type="ORF">PHYSODRAFT_440479</name>
</gene>
<dbReference type="OMA" id="DHARWAP"/>
<dbReference type="Proteomes" id="UP000002640">
    <property type="component" value="Unassembled WGS sequence"/>
</dbReference>
<evidence type="ECO:0000256" key="1">
    <source>
        <dbReference type="SAM" id="MobiDB-lite"/>
    </source>
</evidence>
<dbReference type="KEGG" id="psoj:PHYSODRAFT_440479"/>
<accession>G4ZCT2</accession>
<reference evidence="2 3" key="1">
    <citation type="journal article" date="2006" name="Science">
        <title>Phytophthora genome sequences uncover evolutionary origins and mechanisms of pathogenesis.</title>
        <authorList>
            <person name="Tyler B.M."/>
            <person name="Tripathy S."/>
            <person name="Zhang X."/>
            <person name="Dehal P."/>
            <person name="Jiang R.H."/>
            <person name="Aerts A."/>
            <person name="Arredondo F.D."/>
            <person name="Baxter L."/>
            <person name="Bensasson D."/>
            <person name="Beynon J.L."/>
            <person name="Chapman J."/>
            <person name="Damasceno C.M."/>
            <person name="Dorrance A.E."/>
            <person name="Dou D."/>
            <person name="Dickerman A.W."/>
            <person name="Dubchak I.L."/>
            <person name="Garbelotto M."/>
            <person name="Gijzen M."/>
            <person name="Gordon S.G."/>
            <person name="Govers F."/>
            <person name="Grunwald N.J."/>
            <person name="Huang W."/>
            <person name="Ivors K.L."/>
            <person name="Jones R.W."/>
            <person name="Kamoun S."/>
            <person name="Krampis K."/>
            <person name="Lamour K.H."/>
            <person name="Lee M.K."/>
            <person name="McDonald W.H."/>
            <person name="Medina M."/>
            <person name="Meijer H.J."/>
            <person name="Nordberg E.K."/>
            <person name="Maclean D.J."/>
            <person name="Ospina-Giraldo M.D."/>
            <person name="Morris P.F."/>
            <person name="Phuntumart V."/>
            <person name="Putnam N.H."/>
            <person name="Rash S."/>
            <person name="Rose J.K."/>
            <person name="Sakihama Y."/>
            <person name="Salamov A.A."/>
            <person name="Savidor A."/>
            <person name="Scheuring C.F."/>
            <person name="Smith B.M."/>
            <person name="Sobral B.W."/>
            <person name="Terry A."/>
            <person name="Torto-Alalibo T.A."/>
            <person name="Win J."/>
            <person name="Xu Z."/>
            <person name="Zhang H."/>
            <person name="Grigoriev I.V."/>
            <person name="Rokhsar D.S."/>
            <person name="Boore J.L."/>
        </authorList>
    </citation>
    <scope>NUCLEOTIDE SEQUENCE [LARGE SCALE GENOMIC DNA]</scope>
    <source>
        <strain evidence="2 3">P6497</strain>
    </source>
</reference>
<dbReference type="InParanoid" id="G4ZCT2"/>
<feature type="non-terminal residue" evidence="2">
    <location>
        <position position="256"/>
    </location>
</feature>
<dbReference type="AlphaFoldDB" id="G4ZCT2"/>
<evidence type="ECO:0000313" key="3">
    <source>
        <dbReference type="Proteomes" id="UP000002640"/>
    </source>
</evidence>
<proteinExistence type="predicted"/>
<dbReference type="GeneID" id="20652642"/>
<dbReference type="SMR" id="G4ZCT2"/>
<organism evidence="2 3">
    <name type="scientific">Phytophthora sojae (strain P6497)</name>
    <name type="common">Soybean stem and root rot agent</name>
    <name type="synonym">Phytophthora megasperma f. sp. glycines</name>
    <dbReference type="NCBI Taxonomy" id="1094619"/>
    <lineage>
        <taxon>Eukaryota</taxon>
        <taxon>Sar</taxon>
        <taxon>Stramenopiles</taxon>
        <taxon>Oomycota</taxon>
        <taxon>Peronosporomycetes</taxon>
        <taxon>Peronosporales</taxon>
        <taxon>Peronosporaceae</taxon>
        <taxon>Phytophthora</taxon>
    </lineage>
</organism>
<dbReference type="EMBL" id="JH159154">
    <property type="protein sequence ID" value="EGZ18290.1"/>
    <property type="molecule type" value="Genomic_DNA"/>
</dbReference>
<feature type="region of interest" description="Disordered" evidence="1">
    <location>
        <begin position="171"/>
        <end position="201"/>
    </location>
</feature>
<protein>
    <submittedName>
        <fullName evidence="2">Uncharacterized protein</fullName>
    </submittedName>
</protein>
<evidence type="ECO:0000313" key="2">
    <source>
        <dbReference type="EMBL" id="EGZ18290.1"/>
    </source>
</evidence>
<keyword evidence="3" id="KW-1185">Reference proteome</keyword>
<name>G4ZCT2_PHYSP</name>
<dbReference type="RefSeq" id="XP_009527348.1">
    <property type="nucleotide sequence ID" value="XM_009529053.1"/>
</dbReference>
<sequence>MNFLVSAGSSEALEDATRQLRTLVDRVQTHLQKKARARPAVDAAGAEAAYAQRNEPPTHFVARRRVRRYPDHARWAPRSYPTQMREAGYPMYAVPSPHGKEQGQQISRTRPRHIYQGAAPNHFAQAEYSPYEYGDEGEENGEDFAAYDEAVDLTNENAGANDSSEFVDVPRQHQPVHQPRRSLKRPLSTMRSEGPPPPTIYRQRMPYIYDYVYDDEDDEWMTDDEEMAIAYGYPPQYRHVEIPVVRRRRRFDSVSS</sequence>